<dbReference type="AlphaFoldDB" id="A0A699QGL3"/>
<feature type="non-terminal residue" evidence="1">
    <location>
        <position position="1"/>
    </location>
</feature>
<evidence type="ECO:0000313" key="1">
    <source>
        <dbReference type="EMBL" id="GFC65198.1"/>
    </source>
</evidence>
<reference evidence="1" key="1">
    <citation type="journal article" date="2019" name="Sci. Rep.">
        <title>Draft genome of Tanacetum cinerariifolium, the natural source of mosquito coil.</title>
        <authorList>
            <person name="Yamashiro T."/>
            <person name="Shiraishi A."/>
            <person name="Satake H."/>
            <person name="Nakayama K."/>
        </authorList>
    </citation>
    <scope>NUCLEOTIDE SEQUENCE</scope>
</reference>
<name>A0A699QGL3_TANCI</name>
<protein>
    <submittedName>
        <fullName evidence="1">Uncharacterized protein</fullName>
    </submittedName>
</protein>
<comment type="caution">
    <text evidence="1">The sequence shown here is derived from an EMBL/GenBank/DDBJ whole genome shotgun (WGS) entry which is preliminary data.</text>
</comment>
<gene>
    <name evidence="1" type="ORF">Tci_837168</name>
</gene>
<accession>A0A699QGL3</accession>
<organism evidence="1">
    <name type="scientific">Tanacetum cinerariifolium</name>
    <name type="common">Dalmatian daisy</name>
    <name type="synonym">Chrysanthemum cinerariifolium</name>
    <dbReference type="NCBI Taxonomy" id="118510"/>
    <lineage>
        <taxon>Eukaryota</taxon>
        <taxon>Viridiplantae</taxon>
        <taxon>Streptophyta</taxon>
        <taxon>Embryophyta</taxon>
        <taxon>Tracheophyta</taxon>
        <taxon>Spermatophyta</taxon>
        <taxon>Magnoliopsida</taxon>
        <taxon>eudicotyledons</taxon>
        <taxon>Gunneridae</taxon>
        <taxon>Pentapetalae</taxon>
        <taxon>asterids</taxon>
        <taxon>campanulids</taxon>
        <taxon>Asterales</taxon>
        <taxon>Asteraceae</taxon>
        <taxon>Asteroideae</taxon>
        <taxon>Anthemideae</taxon>
        <taxon>Anthemidinae</taxon>
        <taxon>Tanacetum</taxon>
    </lineage>
</organism>
<dbReference type="EMBL" id="BKCJ011005629">
    <property type="protein sequence ID" value="GFC65198.1"/>
    <property type="molecule type" value="Genomic_DNA"/>
</dbReference>
<sequence length="43" mass="4342">RSGDHSVIVVWERSGAGGVTVGMGRPDGVGVGIADGWCKFVGI</sequence>
<proteinExistence type="predicted"/>